<dbReference type="SUPFAM" id="SSF69255">
    <property type="entry name" value="gp5 N-terminal domain-like"/>
    <property type="match status" value="1"/>
</dbReference>
<dbReference type="Pfam" id="PF05954">
    <property type="entry name" value="Phage_GPD"/>
    <property type="match status" value="1"/>
</dbReference>
<name>A0A1H1Q966_9PSED</name>
<dbReference type="Gene3D" id="3.55.50.10">
    <property type="entry name" value="Baseplate protein-like domains"/>
    <property type="match status" value="1"/>
</dbReference>
<dbReference type="AlphaFoldDB" id="A0A1H1Q966"/>
<dbReference type="SUPFAM" id="SSF69279">
    <property type="entry name" value="Phage tail proteins"/>
    <property type="match status" value="2"/>
</dbReference>
<keyword evidence="2" id="KW-1185">Reference proteome</keyword>
<gene>
    <name evidence="1" type="ORF">SAMN05216598_0834</name>
</gene>
<organism evidence="1 2">
    <name type="scientific">Pseudomonas asplenii</name>
    <dbReference type="NCBI Taxonomy" id="53407"/>
    <lineage>
        <taxon>Bacteria</taxon>
        <taxon>Pseudomonadati</taxon>
        <taxon>Pseudomonadota</taxon>
        <taxon>Gammaproteobacteria</taxon>
        <taxon>Pseudomonadales</taxon>
        <taxon>Pseudomonadaceae</taxon>
        <taxon>Pseudomonas</taxon>
    </lineage>
</organism>
<protein>
    <submittedName>
        <fullName evidence="1">Type VI secretion system secreted protein VgrG</fullName>
    </submittedName>
</protein>
<dbReference type="InterPro" id="IPR037026">
    <property type="entry name" value="Vgr_OB-fold_dom_sf"/>
</dbReference>
<evidence type="ECO:0000313" key="2">
    <source>
        <dbReference type="Proteomes" id="UP000199524"/>
    </source>
</evidence>
<dbReference type="GeneID" id="300205867"/>
<evidence type="ECO:0000313" key="1">
    <source>
        <dbReference type="EMBL" id="SDS19914.1"/>
    </source>
</evidence>
<accession>A0A1H1Q966</accession>
<dbReference type="EMBL" id="LT629777">
    <property type="protein sequence ID" value="SDS19914.1"/>
    <property type="molecule type" value="Genomic_DNA"/>
</dbReference>
<dbReference type="Gene3D" id="2.30.110.50">
    <property type="match status" value="1"/>
</dbReference>
<proteinExistence type="predicted"/>
<dbReference type="Gene3D" id="2.40.50.230">
    <property type="entry name" value="Gp5 N-terminal domain"/>
    <property type="match status" value="1"/>
</dbReference>
<reference evidence="2" key="1">
    <citation type="submission" date="2016-10" db="EMBL/GenBank/DDBJ databases">
        <authorList>
            <person name="Varghese N."/>
            <person name="Submissions S."/>
        </authorList>
    </citation>
    <scope>NUCLEOTIDE SEQUENCE [LARGE SCALE GENOMIC DNA]</scope>
    <source>
        <strain evidence="2">ATCC 23835</strain>
    </source>
</reference>
<dbReference type="Proteomes" id="UP000199524">
    <property type="component" value="Chromosome I"/>
</dbReference>
<dbReference type="RefSeq" id="WP_090202505.1">
    <property type="nucleotide sequence ID" value="NZ_LT629777.1"/>
</dbReference>
<sequence>MFDPANEPFFRLDVAGLSQPLAVSCFSGHEALSELFAFELDVPSEALKTDPGGLMYRSCFLRLGADGQGIHAQIQGINLRCSGLARDHFRLFLGPRLGVLAQRLRRRLFQQRTVPGIIAQVLGEHGLRKDEFRFILKGHCVLRPYCVQFDESDLRFIQRLCAEEGIHFHFRHSRDNHRLVFADGLGALRRSRPARFCPDEDGAVEDFRVSLSGKVRRGGARSQELAQGESDLPGLQCASFLPLSGHPCAAWNRLWLLTALEHRGDSSALEPPGLFYRNLFSATSWEVAPRSPGHYPKPRLPGLFRAWVAAGEPGSLVDSQGRLAVQLRVFYQGEGARPGTCRLPLDRSAVGDVEAFLAGLELGSPLWVRFADGDPDRPTIVGRADTRQPHPAVADEQRPCTSPAFELLRAGHPLVLLCTPGSDSQPTACGRLGRAAGGQGWHS</sequence>